<feature type="compositionally biased region" description="Low complexity" evidence="1">
    <location>
        <begin position="165"/>
        <end position="178"/>
    </location>
</feature>
<name>A0A2N9GKH7_FAGSY</name>
<accession>A0A2N9GKH7</accession>
<feature type="region of interest" description="Disordered" evidence="1">
    <location>
        <begin position="209"/>
        <end position="232"/>
    </location>
</feature>
<feature type="region of interest" description="Disordered" evidence="1">
    <location>
        <begin position="158"/>
        <end position="187"/>
    </location>
</feature>
<dbReference type="EMBL" id="OIVN01002024">
    <property type="protein sequence ID" value="SPC99940.1"/>
    <property type="molecule type" value="Genomic_DNA"/>
</dbReference>
<evidence type="ECO:0000313" key="2">
    <source>
        <dbReference type="EMBL" id="SPC99940.1"/>
    </source>
</evidence>
<proteinExistence type="predicted"/>
<dbReference type="AlphaFoldDB" id="A0A2N9GKH7"/>
<sequence length="317" mass="35351">MHHVSSDPTIPGRPRAINRRYKRPFSLLSSGMNSTFQYRNSLSRFFWESILTKASEPLWPAPNRCQFRPVCYSFAGLPFLGSKEGRLLIFQQHQFLAGCATVDMKMQNSGHFHGDANSRHQQLAPSVGIRLSPLTNCTACQTSFLAFKDGKKEHHYGVERRPIYRSPAKSSSSELSRSSTRRRKEDLPFHAPLEVTAFLSISQKKTFLSTSHFPESQRPSPNQPNQAMGSTIGQKRCPILPSLVGILLRPSLSRASTRRRSDDLPFHVSSCARHVPVCADTRQAHANMLQAHAMCHVSCPHDATSASLLALIAMSSV</sequence>
<gene>
    <name evidence="2" type="ORF">FSB_LOCUS27822</name>
</gene>
<protein>
    <submittedName>
        <fullName evidence="2">Uncharacterized protein</fullName>
    </submittedName>
</protein>
<evidence type="ECO:0000256" key="1">
    <source>
        <dbReference type="SAM" id="MobiDB-lite"/>
    </source>
</evidence>
<reference evidence="2" key="1">
    <citation type="submission" date="2018-02" db="EMBL/GenBank/DDBJ databases">
        <authorList>
            <person name="Cohen D.B."/>
            <person name="Kent A.D."/>
        </authorList>
    </citation>
    <scope>NUCLEOTIDE SEQUENCE</scope>
</reference>
<organism evidence="2">
    <name type="scientific">Fagus sylvatica</name>
    <name type="common">Beechnut</name>
    <dbReference type="NCBI Taxonomy" id="28930"/>
    <lineage>
        <taxon>Eukaryota</taxon>
        <taxon>Viridiplantae</taxon>
        <taxon>Streptophyta</taxon>
        <taxon>Embryophyta</taxon>
        <taxon>Tracheophyta</taxon>
        <taxon>Spermatophyta</taxon>
        <taxon>Magnoliopsida</taxon>
        <taxon>eudicotyledons</taxon>
        <taxon>Gunneridae</taxon>
        <taxon>Pentapetalae</taxon>
        <taxon>rosids</taxon>
        <taxon>fabids</taxon>
        <taxon>Fagales</taxon>
        <taxon>Fagaceae</taxon>
        <taxon>Fagus</taxon>
    </lineage>
</organism>